<dbReference type="Gene3D" id="3.50.30.60">
    <property type="entry name" value="LD-carboxypeptidase A C-terminal domain-like"/>
    <property type="match status" value="1"/>
</dbReference>
<dbReference type="Gene3D" id="3.40.50.10740">
    <property type="entry name" value="Class I glutamine amidotransferase-like"/>
    <property type="match status" value="1"/>
</dbReference>
<dbReference type="AlphaFoldDB" id="A0AAC9IY70"/>
<dbReference type="EMBL" id="CP017962">
    <property type="protein sequence ID" value="APC47822.1"/>
    <property type="molecule type" value="Genomic_DNA"/>
</dbReference>
<evidence type="ECO:0000259" key="4">
    <source>
        <dbReference type="Pfam" id="PF02016"/>
    </source>
</evidence>
<organism evidence="6 7">
    <name type="scientific">Virgibacillus halodenitrificans</name>
    <name type="common">Bacillus halodenitrificans</name>
    <dbReference type="NCBI Taxonomy" id="1482"/>
    <lineage>
        <taxon>Bacteria</taxon>
        <taxon>Bacillati</taxon>
        <taxon>Bacillota</taxon>
        <taxon>Bacilli</taxon>
        <taxon>Bacillales</taxon>
        <taxon>Bacillaceae</taxon>
        <taxon>Virgibacillus</taxon>
    </lineage>
</organism>
<dbReference type="InterPro" id="IPR040449">
    <property type="entry name" value="Peptidase_S66_N"/>
</dbReference>
<dbReference type="Proteomes" id="UP000182945">
    <property type="component" value="Chromosome"/>
</dbReference>
<keyword evidence="2" id="KW-0378">Hydrolase</keyword>
<sequence>MIKPKMLKKGSRIAIISPSNGLPYLFPEIYELGLKQMQEVLGFEIIEMPTARMAPEELYNNPQLRAEDINRCFADVNIEGIITTIGGYESIRILPFLDVELIRSNPKFIMGFSDATTFLTYLNKLGMITFYGPSVMAGFAQLKHLPSAYTEHLHSIFFRSAYPYKYKPYSEWTNGYKDWNNLDTLGECKEFYDNLSGWKFLQGADKVRGELWGGCIEVLEFLKSTPYWVDPTFWEKKILFFETSEEKPSPMEVGYMLRNYGMQGVFSKINGVMFGRPKDYSTDEKEELNKIIIDVISGEFGASNLPIVTEVDFGHTDPKLVLPLGGKIELNPLTEEITLLENPFDLYKKDNYEEEEGKGGK</sequence>
<evidence type="ECO:0000259" key="5">
    <source>
        <dbReference type="Pfam" id="PF17676"/>
    </source>
</evidence>
<gene>
    <name evidence="6" type="ORF">BME96_06390</name>
</gene>
<protein>
    <submittedName>
        <fullName evidence="6">LD-carboxypeptidase</fullName>
    </submittedName>
</protein>
<accession>A0AAC9IY70</accession>
<dbReference type="SUPFAM" id="SSF52317">
    <property type="entry name" value="Class I glutamine amidotransferase-like"/>
    <property type="match status" value="1"/>
</dbReference>
<evidence type="ECO:0000313" key="7">
    <source>
        <dbReference type="Proteomes" id="UP000182945"/>
    </source>
</evidence>
<comment type="similarity">
    <text evidence="1">Belongs to the peptidase S66 family.</text>
</comment>
<dbReference type="Pfam" id="PF17676">
    <property type="entry name" value="Peptidase_S66C"/>
    <property type="match status" value="1"/>
</dbReference>
<dbReference type="CDD" id="cd07062">
    <property type="entry name" value="Peptidase_S66_mccF_like"/>
    <property type="match status" value="1"/>
</dbReference>
<feature type="active site" description="Charge relay system" evidence="3">
    <location>
        <position position="315"/>
    </location>
</feature>
<dbReference type="GO" id="GO:0016787">
    <property type="term" value="F:hydrolase activity"/>
    <property type="evidence" value="ECO:0007669"/>
    <property type="project" value="UniProtKB-KW"/>
</dbReference>
<dbReference type="PANTHER" id="PTHR30237:SF4">
    <property type="entry name" value="LD-CARBOXYPEPTIDASE C-TERMINAL DOMAIN-CONTAINING PROTEIN"/>
    <property type="match status" value="1"/>
</dbReference>
<reference evidence="6 7" key="1">
    <citation type="submission" date="2016-11" db="EMBL/GenBank/DDBJ databases">
        <title>Complete genome sequencing of Virgibacillus halodenitrificans PDB-F2.</title>
        <authorList>
            <person name="Sun Z."/>
            <person name="Zhou Y."/>
            <person name="Li H."/>
        </authorList>
    </citation>
    <scope>NUCLEOTIDE SEQUENCE [LARGE SCALE GENOMIC DNA]</scope>
    <source>
        <strain evidence="6 7">PDB-F2</strain>
    </source>
</reference>
<dbReference type="Pfam" id="PF02016">
    <property type="entry name" value="Peptidase_S66"/>
    <property type="match status" value="1"/>
</dbReference>
<feature type="active site" description="Nucleophile" evidence="3">
    <location>
        <position position="113"/>
    </location>
</feature>
<feature type="domain" description="LD-carboxypeptidase N-terminal" evidence="4">
    <location>
        <begin position="13"/>
        <end position="132"/>
    </location>
</feature>
<dbReference type="PANTHER" id="PTHR30237">
    <property type="entry name" value="MURAMOYLTETRAPEPTIDE CARBOXYPEPTIDASE"/>
    <property type="match status" value="1"/>
</dbReference>
<dbReference type="InterPro" id="IPR029062">
    <property type="entry name" value="Class_I_gatase-like"/>
</dbReference>
<evidence type="ECO:0000313" key="6">
    <source>
        <dbReference type="EMBL" id="APC47822.1"/>
    </source>
</evidence>
<proteinExistence type="inferred from homology"/>
<dbReference type="KEGG" id="vhl:BME96_06390"/>
<dbReference type="SUPFAM" id="SSF141986">
    <property type="entry name" value="LD-carboxypeptidase A C-terminal domain-like"/>
    <property type="match status" value="1"/>
</dbReference>
<evidence type="ECO:0000256" key="1">
    <source>
        <dbReference type="ARBA" id="ARBA00010233"/>
    </source>
</evidence>
<dbReference type="RefSeq" id="WP_071648680.1">
    <property type="nucleotide sequence ID" value="NZ_CP017962.1"/>
</dbReference>
<feature type="domain" description="LD-carboxypeptidase C-terminal" evidence="5">
    <location>
        <begin position="208"/>
        <end position="330"/>
    </location>
</feature>
<evidence type="ECO:0000256" key="3">
    <source>
        <dbReference type="PIRSR" id="PIRSR028757-1"/>
    </source>
</evidence>
<name>A0AAC9IY70_VIRHA</name>
<dbReference type="InterPro" id="IPR003507">
    <property type="entry name" value="S66_fam"/>
</dbReference>
<dbReference type="InterPro" id="IPR027478">
    <property type="entry name" value="LdcA_N"/>
</dbReference>
<dbReference type="PIRSF" id="PIRSF028757">
    <property type="entry name" value="LD-carboxypeptidase"/>
    <property type="match status" value="1"/>
</dbReference>
<feature type="active site" description="Charge relay system" evidence="3">
    <location>
        <position position="242"/>
    </location>
</feature>
<evidence type="ECO:0000256" key="2">
    <source>
        <dbReference type="ARBA" id="ARBA00022801"/>
    </source>
</evidence>
<dbReference type="InterPro" id="IPR040921">
    <property type="entry name" value="Peptidase_S66C"/>
</dbReference>
<dbReference type="GeneID" id="71514010"/>
<dbReference type="InterPro" id="IPR027461">
    <property type="entry name" value="Carboxypeptidase_A_C_sf"/>
</dbReference>